<dbReference type="RefSeq" id="WP_182939832.1">
    <property type="nucleotide sequence ID" value="NZ_AP022042.1"/>
</dbReference>
<evidence type="ECO:0000313" key="2">
    <source>
        <dbReference type="Proteomes" id="UP000515442"/>
    </source>
</evidence>
<reference evidence="1 2" key="1">
    <citation type="submission" date="2019-12" db="EMBL/GenBank/DDBJ databases">
        <title>complete genome sequences of Aeromonas veronii str. WP3-W19-ESBL-03 isolated from wastewater treatment plant effluent.</title>
        <authorList>
            <person name="Sekizuka T."/>
            <person name="Itokawa K."/>
            <person name="Yatsu K."/>
            <person name="Inamine Y."/>
            <person name="Kuroda M."/>
        </authorList>
    </citation>
    <scope>NUCLEOTIDE SEQUENCE [LARGE SCALE GENOMIC DNA]</scope>
    <source>
        <strain evidence="1 2">WP3-W19-ESBL-03</strain>
        <plasmid evidence="1 2">pWP3-W19-ESBL-03_4</plasmid>
    </source>
</reference>
<geneLocation type="plasmid" evidence="1 2">
    <name>pWP3-W19-ESBL-03_4</name>
</geneLocation>
<keyword evidence="1" id="KW-0614">Plasmid</keyword>
<dbReference type="AlphaFoldDB" id="A0A6S5C1C0"/>
<organism evidence="1 2">
    <name type="scientific">Aeromonas veronii</name>
    <dbReference type="NCBI Taxonomy" id="654"/>
    <lineage>
        <taxon>Bacteria</taxon>
        <taxon>Pseudomonadati</taxon>
        <taxon>Pseudomonadota</taxon>
        <taxon>Gammaproteobacteria</taxon>
        <taxon>Aeromonadales</taxon>
        <taxon>Aeromonadaceae</taxon>
        <taxon>Aeromonas</taxon>
    </lineage>
</organism>
<name>A0A6S5C1C0_AERVE</name>
<sequence>MPFKRYTDLYNGAALTTAELTTGLYHNGELSLALSTVEDVIKAAQWRDVIDARGVKRTPPNGGWDWLGLFGGQRKAPKKYCVSIRWNGSLCGIFLGGISKGKDVVSIHYLETPPDMTPLSSKIVPISVAFSAVLASNVNASYLAVYGPNDAMAERLKDDFGFKEIAPFGYRYSGNAPLYRSVTESV</sequence>
<evidence type="ECO:0000313" key="1">
    <source>
        <dbReference type="EMBL" id="BBR41930.1"/>
    </source>
</evidence>
<proteinExistence type="predicted"/>
<protein>
    <recommendedName>
        <fullName evidence="3">N-acetyltransferase</fullName>
    </recommendedName>
</protein>
<gene>
    <name evidence="1" type="ORF">WP3W19E03_P40040</name>
</gene>
<accession>A0A6S5C1C0</accession>
<dbReference type="Proteomes" id="UP000515442">
    <property type="component" value="Plasmid pWP3-W19-ESBL-03_4"/>
</dbReference>
<dbReference type="EMBL" id="AP022042">
    <property type="protein sequence ID" value="BBR41930.1"/>
    <property type="molecule type" value="Genomic_DNA"/>
</dbReference>
<evidence type="ECO:0008006" key="3">
    <source>
        <dbReference type="Google" id="ProtNLM"/>
    </source>
</evidence>